<protein>
    <submittedName>
        <fullName evidence="2">Uncharacterized protein</fullName>
    </submittedName>
</protein>
<evidence type="ECO:0000256" key="1">
    <source>
        <dbReference type="SAM" id="MobiDB-lite"/>
    </source>
</evidence>
<sequence length="474" mass="55334">MQATTVRKPRSTTSLSSLTTNKLIGLYRTAGLFVEKKTKTFLRLKIDNAVRRKMGVSIRKRIIVKLKYDTRIKKSSLRRATEEIIERKISDKSVATFVKTRIRLVWCRNKTVGELLHNQKIYAIETEHVCQCADRKLPKMEGHVMTRFVELESIPSFIKNSRKVTRSYKAIDLQTLKRAIMVATNHLKGLTTPVTLLADAINQERRDNAAWTKKEVNDWKMRFDRLVLAPIDSNQGDTTVICPILYRHAFGKTFLWNENYEAMGALEDEVELLWGCKEEFANLKLDRLGGWKPDGSLGITYVIPKHKDLDRWRPIAPAPSDPGALAQRRRDEEWEEREEGWEKEREKEEWEEEQQQVREKEWEGKCEGAEEPRQEELEKEERQAKREGVEEEKREEHKHEREERQEERGKEQGKQREEKQQGREREKEEEEEREELQENERERGYGGIFVMLFGGGGAGGGGGGGVPFFTIKHK</sequence>
<accession>A0A388ME98</accession>
<name>A0A388ME98_CHABU</name>
<reference evidence="2 3" key="1">
    <citation type="journal article" date="2018" name="Cell">
        <title>The Chara Genome: Secondary Complexity and Implications for Plant Terrestrialization.</title>
        <authorList>
            <person name="Nishiyama T."/>
            <person name="Sakayama H."/>
            <person name="Vries J.D."/>
            <person name="Buschmann H."/>
            <person name="Saint-Marcoux D."/>
            <person name="Ullrich K.K."/>
            <person name="Haas F.B."/>
            <person name="Vanderstraeten L."/>
            <person name="Becker D."/>
            <person name="Lang D."/>
            <person name="Vosolsobe S."/>
            <person name="Rombauts S."/>
            <person name="Wilhelmsson P.K.I."/>
            <person name="Janitza P."/>
            <person name="Kern R."/>
            <person name="Heyl A."/>
            <person name="Rumpler F."/>
            <person name="Villalobos L.I.A.C."/>
            <person name="Clay J.M."/>
            <person name="Skokan R."/>
            <person name="Toyoda A."/>
            <person name="Suzuki Y."/>
            <person name="Kagoshima H."/>
            <person name="Schijlen E."/>
            <person name="Tajeshwar N."/>
            <person name="Catarino B."/>
            <person name="Hetherington A.J."/>
            <person name="Saltykova A."/>
            <person name="Bonnot C."/>
            <person name="Breuninger H."/>
            <person name="Symeonidi A."/>
            <person name="Radhakrishnan G.V."/>
            <person name="Van Nieuwerburgh F."/>
            <person name="Deforce D."/>
            <person name="Chang C."/>
            <person name="Karol K.G."/>
            <person name="Hedrich R."/>
            <person name="Ulvskov P."/>
            <person name="Glockner G."/>
            <person name="Delwiche C.F."/>
            <person name="Petrasek J."/>
            <person name="Van de Peer Y."/>
            <person name="Friml J."/>
            <person name="Beilby M."/>
            <person name="Dolan L."/>
            <person name="Kohara Y."/>
            <person name="Sugano S."/>
            <person name="Fujiyama A."/>
            <person name="Delaux P.-M."/>
            <person name="Quint M."/>
            <person name="TheiBen G."/>
            <person name="Hagemann M."/>
            <person name="Harholt J."/>
            <person name="Dunand C."/>
            <person name="Zachgo S."/>
            <person name="Langdale J."/>
            <person name="Maumus F."/>
            <person name="Straeten D.V.D."/>
            <person name="Gould S.B."/>
            <person name="Rensing S.A."/>
        </authorList>
    </citation>
    <scope>NUCLEOTIDE SEQUENCE [LARGE SCALE GENOMIC DNA]</scope>
    <source>
        <strain evidence="2 3">S276</strain>
    </source>
</reference>
<keyword evidence="3" id="KW-1185">Reference proteome</keyword>
<organism evidence="2 3">
    <name type="scientific">Chara braunii</name>
    <name type="common">Braun's stonewort</name>
    <dbReference type="NCBI Taxonomy" id="69332"/>
    <lineage>
        <taxon>Eukaryota</taxon>
        <taxon>Viridiplantae</taxon>
        <taxon>Streptophyta</taxon>
        <taxon>Charophyceae</taxon>
        <taxon>Charales</taxon>
        <taxon>Characeae</taxon>
        <taxon>Chara</taxon>
    </lineage>
</organism>
<feature type="region of interest" description="Disordered" evidence="1">
    <location>
        <begin position="340"/>
        <end position="445"/>
    </location>
</feature>
<dbReference type="EMBL" id="BFEA01001163">
    <property type="protein sequence ID" value="GBG92890.1"/>
    <property type="molecule type" value="Genomic_DNA"/>
</dbReference>
<proteinExistence type="predicted"/>
<comment type="caution">
    <text evidence="2">The sequence shown here is derived from an EMBL/GenBank/DDBJ whole genome shotgun (WGS) entry which is preliminary data.</text>
</comment>
<gene>
    <name evidence="2" type="ORF">CBR_g57648</name>
</gene>
<feature type="compositionally biased region" description="Basic and acidic residues" evidence="1">
    <location>
        <begin position="355"/>
        <end position="426"/>
    </location>
</feature>
<evidence type="ECO:0000313" key="3">
    <source>
        <dbReference type="Proteomes" id="UP000265515"/>
    </source>
</evidence>
<dbReference type="Proteomes" id="UP000265515">
    <property type="component" value="Unassembled WGS sequence"/>
</dbReference>
<dbReference type="AlphaFoldDB" id="A0A388ME98"/>
<feature type="region of interest" description="Disordered" evidence="1">
    <location>
        <begin position="313"/>
        <end position="332"/>
    </location>
</feature>
<dbReference type="Gramene" id="GBG92890">
    <property type="protein sequence ID" value="GBG92890"/>
    <property type="gene ID" value="CBR_g57648"/>
</dbReference>
<evidence type="ECO:0000313" key="2">
    <source>
        <dbReference type="EMBL" id="GBG92890.1"/>
    </source>
</evidence>